<dbReference type="NCBIfam" id="NF007848">
    <property type="entry name" value="PRK10557.1"/>
    <property type="match status" value="1"/>
</dbReference>
<dbReference type="InterPro" id="IPR051621">
    <property type="entry name" value="T2SS_protein_J"/>
</dbReference>
<dbReference type="Proteomes" id="UP000030853">
    <property type="component" value="Unassembled WGS sequence"/>
</dbReference>
<dbReference type="PROSITE" id="PS00409">
    <property type="entry name" value="PROKAR_NTER_METHYL"/>
    <property type="match status" value="1"/>
</dbReference>
<dbReference type="InterPro" id="IPR045584">
    <property type="entry name" value="Pilin-like"/>
</dbReference>
<comment type="caution">
    <text evidence="7">The sequence shown here is derived from an EMBL/GenBank/DDBJ whole genome shotgun (WGS) entry which is preliminary data.</text>
</comment>
<dbReference type="NCBIfam" id="TIGR02532">
    <property type="entry name" value="IV_pilin_GFxxxE"/>
    <property type="match status" value="1"/>
</dbReference>
<dbReference type="PIRSF" id="PIRSF004525">
    <property type="entry name" value="Pilin_peptidase-dep_B_prd"/>
    <property type="match status" value="1"/>
</dbReference>
<gene>
    <name evidence="7" type="ORF">QU24_16620</name>
</gene>
<keyword evidence="5 6" id="KW-0472">Membrane</keyword>
<dbReference type="PANTHER" id="PTHR39583">
    <property type="entry name" value="TYPE II SECRETION SYSTEM PROTEIN J-RELATED"/>
    <property type="match status" value="1"/>
</dbReference>
<evidence type="ECO:0008006" key="9">
    <source>
        <dbReference type="Google" id="ProtNLM"/>
    </source>
</evidence>
<keyword evidence="2" id="KW-0488">Methylation</keyword>
<name>A0A0B1R5L7_9GAMM</name>
<organism evidence="7 8">
    <name type="scientific">Pantoea rodasii</name>
    <dbReference type="NCBI Taxonomy" id="1076549"/>
    <lineage>
        <taxon>Bacteria</taxon>
        <taxon>Pseudomonadati</taxon>
        <taxon>Pseudomonadota</taxon>
        <taxon>Gammaproteobacteria</taxon>
        <taxon>Enterobacterales</taxon>
        <taxon>Erwiniaceae</taxon>
        <taxon>Pantoea</taxon>
    </lineage>
</organism>
<keyword evidence="3 6" id="KW-0812">Transmembrane</keyword>
<evidence type="ECO:0000256" key="3">
    <source>
        <dbReference type="ARBA" id="ARBA00022692"/>
    </source>
</evidence>
<dbReference type="Pfam" id="PF07963">
    <property type="entry name" value="N_methyl"/>
    <property type="match status" value="1"/>
</dbReference>
<evidence type="ECO:0000256" key="4">
    <source>
        <dbReference type="ARBA" id="ARBA00022989"/>
    </source>
</evidence>
<evidence type="ECO:0000313" key="8">
    <source>
        <dbReference type="Proteomes" id="UP000030853"/>
    </source>
</evidence>
<evidence type="ECO:0000313" key="7">
    <source>
        <dbReference type="EMBL" id="KHJ66956.1"/>
    </source>
</evidence>
<evidence type="ECO:0000256" key="6">
    <source>
        <dbReference type="SAM" id="Phobius"/>
    </source>
</evidence>
<reference evidence="7 8" key="1">
    <citation type="submission" date="2014-11" db="EMBL/GenBank/DDBJ databases">
        <title>Genome sequencing of Pantoea rodasii ND03.</title>
        <authorList>
            <person name="Muhamad Yunos N.Y."/>
            <person name="Chan K.-G."/>
        </authorList>
    </citation>
    <scope>NUCLEOTIDE SEQUENCE [LARGE SCALE GENOMIC DNA]</scope>
    <source>
        <strain evidence="7 8">ND03</strain>
    </source>
</reference>
<dbReference type="GO" id="GO:0015628">
    <property type="term" value="P:protein secretion by the type II secretion system"/>
    <property type="evidence" value="ECO:0007669"/>
    <property type="project" value="TreeGrafter"/>
</dbReference>
<accession>A0A0B1R5L7</accession>
<dbReference type="InterPro" id="IPR016419">
    <property type="entry name" value="Prepilin_Pept-dep_B_prd"/>
</dbReference>
<proteinExistence type="predicted"/>
<protein>
    <recommendedName>
        <fullName evidence="9">Prepilin-type cleavage/methylation domain-containing protein</fullName>
    </recommendedName>
</protein>
<dbReference type="EMBL" id="JTJJ01000062">
    <property type="protein sequence ID" value="KHJ66956.1"/>
    <property type="molecule type" value="Genomic_DNA"/>
</dbReference>
<keyword evidence="4 6" id="KW-1133">Transmembrane helix</keyword>
<dbReference type="AlphaFoldDB" id="A0A0B1R5L7"/>
<evidence type="ECO:0000256" key="2">
    <source>
        <dbReference type="ARBA" id="ARBA00022481"/>
    </source>
</evidence>
<feature type="transmembrane region" description="Helical" evidence="6">
    <location>
        <begin position="13"/>
        <end position="36"/>
    </location>
</feature>
<evidence type="ECO:0000256" key="1">
    <source>
        <dbReference type="ARBA" id="ARBA00004167"/>
    </source>
</evidence>
<evidence type="ECO:0000256" key="5">
    <source>
        <dbReference type="ARBA" id="ARBA00023136"/>
    </source>
</evidence>
<comment type="subcellular location">
    <subcellularLocation>
        <location evidence="1">Membrane</location>
        <topology evidence="1">Single-pass membrane protein</topology>
    </subcellularLocation>
</comment>
<dbReference type="SUPFAM" id="SSF54523">
    <property type="entry name" value="Pili subunits"/>
    <property type="match status" value="1"/>
</dbReference>
<dbReference type="PANTHER" id="PTHR39583:SF3">
    <property type="entry name" value="PREPILIN PEPTIDASE-DEPENDENT PROTEIN B"/>
    <property type="match status" value="1"/>
</dbReference>
<sequence>MRMNQEGFSLLEMLIAMAVGAILMVSVGRFLPLLLAENLQLQQRVQLQQELQQVAHTLQKALQRAGYCRGQCSGPALTIASNCILLRWDENSNGRWEGVGSSESDYYGYRLRNEQMEMQRGVEHCNGSGWERMTDPAFLAIDKFRLERQGTRLILQLAGRAGSQRVQQESWIEGWNL</sequence>
<dbReference type="InterPro" id="IPR012902">
    <property type="entry name" value="N_methyl_site"/>
</dbReference>
<dbReference type="GO" id="GO:0016020">
    <property type="term" value="C:membrane"/>
    <property type="evidence" value="ECO:0007669"/>
    <property type="project" value="UniProtKB-SubCell"/>
</dbReference>